<dbReference type="Proteomes" id="UP001382455">
    <property type="component" value="Unassembled WGS sequence"/>
</dbReference>
<dbReference type="InterPro" id="IPR029045">
    <property type="entry name" value="ClpP/crotonase-like_dom_sf"/>
</dbReference>
<dbReference type="RefSeq" id="WP_336435999.1">
    <property type="nucleotide sequence ID" value="NZ_JBAWKS010000002.1"/>
</dbReference>
<protein>
    <recommendedName>
        <fullName evidence="3">Serine dehydrogenasease</fullName>
    </recommendedName>
</protein>
<proteinExistence type="predicted"/>
<dbReference type="PANTHER" id="PTHR35984:SF1">
    <property type="entry name" value="PERIPLASMIC SERINE PROTEASE"/>
    <property type="match status" value="1"/>
</dbReference>
<keyword evidence="2" id="KW-1185">Reference proteome</keyword>
<comment type="caution">
    <text evidence="1">The sequence shown here is derived from an EMBL/GenBank/DDBJ whole genome shotgun (WGS) entry which is preliminary data.</text>
</comment>
<evidence type="ECO:0000313" key="2">
    <source>
        <dbReference type="Proteomes" id="UP001382455"/>
    </source>
</evidence>
<dbReference type="EMBL" id="JBAWKS010000002">
    <property type="protein sequence ID" value="MEI4550937.1"/>
    <property type="molecule type" value="Genomic_DNA"/>
</dbReference>
<evidence type="ECO:0000313" key="1">
    <source>
        <dbReference type="EMBL" id="MEI4550937.1"/>
    </source>
</evidence>
<dbReference type="Gene3D" id="3.90.226.10">
    <property type="entry name" value="2-enoyl-CoA Hydratase, Chain A, domain 1"/>
    <property type="match status" value="1"/>
</dbReference>
<gene>
    <name evidence="1" type="ORF">WAE96_14800</name>
</gene>
<organism evidence="1 2">
    <name type="scientific">Pseudoalteromonas spongiae</name>
    <dbReference type="NCBI Taxonomy" id="298657"/>
    <lineage>
        <taxon>Bacteria</taxon>
        <taxon>Pseudomonadati</taxon>
        <taxon>Pseudomonadota</taxon>
        <taxon>Gammaproteobacteria</taxon>
        <taxon>Alteromonadales</taxon>
        <taxon>Pseudoalteromonadaceae</taxon>
        <taxon>Pseudoalteromonas</taxon>
    </lineage>
</organism>
<name>A0ABU8EVC8_9GAMM</name>
<dbReference type="Pfam" id="PF01972">
    <property type="entry name" value="SDH_protease"/>
    <property type="match status" value="1"/>
</dbReference>
<sequence length="284" mass="32101">MKLLASLQEMAIKTGGNVILIGVTHLDLDIVPKLYELLESMEFHPRLDVILYTSGGDVNATRRIALLLREYCTELHIHAPYYCQSSGTLLCMSADHIYFGVMSIFSAIDPHLHGSMDDGDATALSSADIKHFNQMSEDWFNCYESANKDMLAMLCQSIFPPTLTAFYRTVKEAQQIAHEMLSLSHSLGMQEKQKIIDKLMFGYFSHAYCITGEEMKKLGLNFIRDRELSDIAWDIANDLSKVVGGGNRNSIDDPWCDGILSNSLLIYQREKSHLSLKPKWHTLK</sequence>
<reference evidence="1 2" key="1">
    <citation type="submission" date="2023-12" db="EMBL/GenBank/DDBJ databases">
        <title>Friends and Foes: Symbiotic and Algicidal bacterial influence on Karenia brevis blooms.</title>
        <authorList>
            <person name="Fei C."/>
            <person name="Mohamed A.R."/>
            <person name="Booker A."/>
            <person name="Arshad M."/>
            <person name="Klass S."/>
            <person name="Ahn S."/>
            <person name="Gilbert P.M."/>
            <person name="Heil C.A."/>
            <person name="Martinez J.M."/>
            <person name="Amin S.A."/>
        </authorList>
    </citation>
    <scope>NUCLEOTIDE SEQUENCE [LARGE SCALE GENOMIC DNA]</scope>
    <source>
        <strain evidence="1 2">CE15</strain>
    </source>
</reference>
<evidence type="ECO:0008006" key="3">
    <source>
        <dbReference type="Google" id="ProtNLM"/>
    </source>
</evidence>
<accession>A0ABU8EVC8</accession>
<dbReference type="SUPFAM" id="SSF52096">
    <property type="entry name" value="ClpP/crotonase"/>
    <property type="match status" value="1"/>
</dbReference>
<dbReference type="InterPro" id="IPR002825">
    <property type="entry name" value="Pept_S49_ser-pept_pro"/>
</dbReference>
<dbReference type="PANTHER" id="PTHR35984">
    <property type="entry name" value="PERIPLASMIC SERINE PROTEASE"/>
    <property type="match status" value="1"/>
</dbReference>